<keyword evidence="2" id="KW-1185">Reference proteome</keyword>
<protein>
    <submittedName>
        <fullName evidence="1">Uncharacterized protein</fullName>
    </submittedName>
</protein>
<evidence type="ECO:0000313" key="1">
    <source>
        <dbReference type="EMBL" id="MBD3148567.1"/>
    </source>
</evidence>
<organism evidence="1 2">
    <name type="scientific">Microbispora bryophytorum subsp. camponoti</name>
    <dbReference type="NCBI Taxonomy" id="1677852"/>
    <lineage>
        <taxon>Bacteria</taxon>
        <taxon>Bacillati</taxon>
        <taxon>Actinomycetota</taxon>
        <taxon>Actinomycetes</taxon>
        <taxon>Streptosporangiales</taxon>
        <taxon>Streptosporangiaceae</taxon>
        <taxon>Microbispora</taxon>
    </lineage>
</organism>
<reference evidence="1 2" key="1">
    <citation type="submission" date="2020-09" db="EMBL/GenBank/DDBJ databases">
        <title>Actinomycete isolated from the Camponotus japonicus Mayr.</title>
        <authorList>
            <person name="Gong X."/>
        </authorList>
    </citation>
    <scope>NUCLEOTIDE SEQUENCE [LARGE SCALE GENOMIC DNA]</scope>
    <source>
        <strain evidence="1 2">2C-HV3</strain>
    </source>
</reference>
<dbReference type="Proteomes" id="UP000653231">
    <property type="component" value="Unassembled WGS sequence"/>
</dbReference>
<accession>A0ABR8LCF9</accession>
<evidence type="ECO:0000313" key="2">
    <source>
        <dbReference type="Proteomes" id="UP000653231"/>
    </source>
</evidence>
<proteinExistence type="predicted"/>
<name>A0ABR8LCF9_9ACTN</name>
<dbReference type="RefSeq" id="WP_191055640.1">
    <property type="nucleotide sequence ID" value="NZ_JACXRZ010000062.1"/>
</dbReference>
<comment type="caution">
    <text evidence="1">The sequence shown here is derived from an EMBL/GenBank/DDBJ whole genome shotgun (WGS) entry which is preliminary data.</text>
</comment>
<gene>
    <name evidence="1" type="ORF">IEQ31_36150</name>
</gene>
<sequence>MESRDEGLYLLETYETLDNRLGLNISERIKWVLLDRKTLKEKDLAGR</sequence>
<dbReference type="EMBL" id="JACXRZ010000062">
    <property type="protein sequence ID" value="MBD3148567.1"/>
    <property type="molecule type" value="Genomic_DNA"/>
</dbReference>